<dbReference type="PROSITE" id="PS50995">
    <property type="entry name" value="HTH_MARR_2"/>
    <property type="match status" value="1"/>
</dbReference>
<evidence type="ECO:0000259" key="1">
    <source>
        <dbReference type="PROSITE" id="PS50995"/>
    </source>
</evidence>
<feature type="domain" description="HTH marR-type" evidence="1">
    <location>
        <begin position="1"/>
        <end position="142"/>
    </location>
</feature>
<organism evidence="2 3">
    <name type="scientific">Geodermatophilus normandii</name>
    <dbReference type="NCBI Taxonomy" id="1137989"/>
    <lineage>
        <taxon>Bacteria</taxon>
        <taxon>Bacillati</taxon>
        <taxon>Actinomycetota</taxon>
        <taxon>Actinomycetes</taxon>
        <taxon>Geodermatophilales</taxon>
        <taxon>Geodermatophilaceae</taxon>
        <taxon>Geodermatophilus</taxon>
    </lineage>
</organism>
<dbReference type="InterPro" id="IPR036388">
    <property type="entry name" value="WH-like_DNA-bd_sf"/>
</dbReference>
<dbReference type="InterPro" id="IPR039422">
    <property type="entry name" value="MarR/SlyA-like"/>
</dbReference>
<dbReference type="PRINTS" id="PR00598">
    <property type="entry name" value="HTHMARR"/>
</dbReference>
<dbReference type="Proteomes" id="UP000246661">
    <property type="component" value="Unassembled WGS sequence"/>
</dbReference>
<dbReference type="InterPro" id="IPR036390">
    <property type="entry name" value="WH_DNA-bd_sf"/>
</dbReference>
<dbReference type="GO" id="GO:0006950">
    <property type="term" value="P:response to stress"/>
    <property type="evidence" value="ECO:0007669"/>
    <property type="project" value="TreeGrafter"/>
</dbReference>
<comment type="caution">
    <text evidence="2">The sequence shown here is derived from an EMBL/GenBank/DDBJ whole genome shotgun (WGS) entry which is preliminary data.</text>
</comment>
<gene>
    <name evidence="2" type="ORF">JD79_01449</name>
</gene>
<dbReference type="PANTHER" id="PTHR33164:SF99">
    <property type="entry name" value="MARR FAMILY REGULATORY PROTEIN"/>
    <property type="match status" value="1"/>
</dbReference>
<dbReference type="OrthoDB" id="3526267at2"/>
<dbReference type="InterPro" id="IPR000835">
    <property type="entry name" value="HTH_MarR-typ"/>
</dbReference>
<evidence type="ECO:0000313" key="3">
    <source>
        <dbReference type="Proteomes" id="UP000246661"/>
    </source>
</evidence>
<name>A0A317QF73_9ACTN</name>
<reference evidence="3" key="1">
    <citation type="submission" date="2018-05" db="EMBL/GenBank/DDBJ databases">
        <authorList>
            <person name="Klenk H.-P."/>
            <person name="Huntemann M."/>
            <person name="Clum A."/>
            <person name="Pillay M."/>
            <person name="Palaniappan K."/>
            <person name="Varghese N."/>
            <person name="Mikhailova N."/>
            <person name="Stamatis D."/>
            <person name="Reddy T."/>
            <person name="Daum C."/>
            <person name="Shapiro N."/>
            <person name="Ivanova N."/>
            <person name="Kyrpides N."/>
            <person name="Woyke T."/>
        </authorList>
    </citation>
    <scope>NUCLEOTIDE SEQUENCE [LARGE SCALE GENOMIC DNA]</scope>
    <source>
        <strain evidence="3">DSM 45417</strain>
    </source>
</reference>
<protein>
    <submittedName>
        <fullName evidence="2">DNA-binding MarR family transcriptional regulator</fullName>
    </submittedName>
</protein>
<dbReference type="SMART" id="SM00347">
    <property type="entry name" value="HTH_MARR"/>
    <property type="match status" value="1"/>
</dbReference>
<accession>A0A317QF73</accession>
<keyword evidence="3" id="KW-1185">Reference proteome</keyword>
<dbReference type="EMBL" id="QGTX01000001">
    <property type="protein sequence ID" value="PWW22298.1"/>
    <property type="molecule type" value="Genomic_DNA"/>
</dbReference>
<dbReference type="RefSeq" id="WP_110004950.1">
    <property type="nucleotide sequence ID" value="NZ_QGTX01000001.1"/>
</dbReference>
<dbReference type="SUPFAM" id="SSF46785">
    <property type="entry name" value="Winged helix' DNA-binding domain"/>
    <property type="match status" value="1"/>
</dbReference>
<keyword evidence="2" id="KW-0238">DNA-binding</keyword>
<proteinExistence type="predicted"/>
<dbReference type="PANTHER" id="PTHR33164">
    <property type="entry name" value="TRANSCRIPTIONAL REGULATOR, MARR FAMILY"/>
    <property type="match status" value="1"/>
</dbReference>
<dbReference type="AlphaFoldDB" id="A0A317QF73"/>
<dbReference type="GO" id="GO:0003677">
    <property type="term" value="F:DNA binding"/>
    <property type="evidence" value="ECO:0007669"/>
    <property type="project" value="UniProtKB-KW"/>
</dbReference>
<dbReference type="Gene3D" id="1.10.10.10">
    <property type="entry name" value="Winged helix-like DNA-binding domain superfamily/Winged helix DNA-binding domain"/>
    <property type="match status" value="1"/>
</dbReference>
<dbReference type="Pfam" id="PF12802">
    <property type="entry name" value="MarR_2"/>
    <property type="match status" value="1"/>
</dbReference>
<sequence>MAEPVDRVLPWALLLRVHAAVLPRLERALAAHQLPLAWYDVLLELNAADGRRLRMSELGSRVVLSRERVSRVVDELERAGLVRREPNPDDRRSLFAVLTEEGRERLRAAAPAYLAGIEEHYTRHLDDEEIGVLSRALTRVLEAEEPPRR</sequence>
<dbReference type="GO" id="GO:0003700">
    <property type="term" value="F:DNA-binding transcription factor activity"/>
    <property type="evidence" value="ECO:0007669"/>
    <property type="project" value="InterPro"/>
</dbReference>
<evidence type="ECO:0000313" key="2">
    <source>
        <dbReference type="EMBL" id="PWW22298.1"/>
    </source>
</evidence>